<gene>
    <name evidence="4" type="ORF">M011DRAFT_397003</name>
</gene>
<dbReference type="EMBL" id="MU006564">
    <property type="protein sequence ID" value="KAF2750507.1"/>
    <property type="molecule type" value="Genomic_DNA"/>
</dbReference>
<proteinExistence type="inferred from homology"/>
<organism evidence="4 5">
    <name type="scientific">Sporormia fimetaria CBS 119925</name>
    <dbReference type="NCBI Taxonomy" id="1340428"/>
    <lineage>
        <taxon>Eukaryota</taxon>
        <taxon>Fungi</taxon>
        <taxon>Dikarya</taxon>
        <taxon>Ascomycota</taxon>
        <taxon>Pezizomycotina</taxon>
        <taxon>Dothideomycetes</taxon>
        <taxon>Pleosporomycetidae</taxon>
        <taxon>Pleosporales</taxon>
        <taxon>Sporormiaceae</taxon>
        <taxon>Sporormia</taxon>
    </lineage>
</organism>
<dbReference type="InterPro" id="IPR050327">
    <property type="entry name" value="Proton-linked_MCT"/>
</dbReference>
<evidence type="ECO:0000256" key="2">
    <source>
        <dbReference type="ARBA" id="ARBA00006727"/>
    </source>
</evidence>
<dbReference type="GO" id="GO:0016020">
    <property type="term" value="C:membrane"/>
    <property type="evidence" value="ECO:0007669"/>
    <property type="project" value="UniProtKB-SubCell"/>
</dbReference>
<evidence type="ECO:0000313" key="4">
    <source>
        <dbReference type="EMBL" id="KAF2750507.1"/>
    </source>
</evidence>
<dbReference type="OrthoDB" id="6509908at2759"/>
<dbReference type="PANTHER" id="PTHR11360">
    <property type="entry name" value="MONOCARBOXYLATE TRANSPORTER"/>
    <property type="match status" value="1"/>
</dbReference>
<feature type="transmembrane region" description="Helical" evidence="3">
    <location>
        <begin position="100"/>
        <end position="122"/>
    </location>
</feature>
<evidence type="ECO:0000256" key="1">
    <source>
        <dbReference type="ARBA" id="ARBA00004141"/>
    </source>
</evidence>
<reference evidence="4" key="1">
    <citation type="journal article" date="2020" name="Stud. Mycol.">
        <title>101 Dothideomycetes genomes: a test case for predicting lifestyles and emergence of pathogens.</title>
        <authorList>
            <person name="Haridas S."/>
            <person name="Albert R."/>
            <person name="Binder M."/>
            <person name="Bloem J."/>
            <person name="Labutti K."/>
            <person name="Salamov A."/>
            <person name="Andreopoulos B."/>
            <person name="Baker S."/>
            <person name="Barry K."/>
            <person name="Bills G."/>
            <person name="Bluhm B."/>
            <person name="Cannon C."/>
            <person name="Castanera R."/>
            <person name="Culley D."/>
            <person name="Daum C."/>
            <person name="Ezra D."/>
            <person name="Gonzalez J."/>
            <person name="Henrissat B."/>
            <person name="Kuo A."/>
            <person name="Liang C."/>
            <person name="Lipzen A."/>
            <person name="Lutzoni F."/>
            <person name="Magnuson J."/>
            <person name="Mondo S."/>
            <person name="Nolan M."/>
            <person name="Ohm R."/>
            <person name="Pangilinan J."/>
            <person name="Park H.-J."/>
            <person name="Ramirez L."/>
            <person name="Alfaro M."/>
            <person name="Sun H."/>
            <person name="Tritt A."/>
            <person name="Yoshinaga Y."/>
            <person name="Zwiers L.-H."/>
            <person name="Turgeon B."/>
            <person name="Goodwin S."/>
            <person name="Spatafora J."/>
            <person name="Crous P."/>
            <person name="Grigoriev I."/>
        </authorList>
    </citation>
    <scope>NUCLEOTIDE SEQUENCE</scope>
    <source>
        <strain evidence="4">CBS 119925</strain>
    </source>
</reference>
<dbReference type="InterPro" id="IPR036259">
    <property type="entry name" value="MFS_trans_sf"/>
</dbReference>
<sequence length="375" mass="40182">MTEKDLGTDTDASSLELDVEKQDQEGGVRAWSTVLGSSLIYFSTFGIINSFGFFQELYHSTYLPNTSPSTISFIGTIQILLMNLLAAPAGSLFDCYGFKWLYIASGIGTIGALLLLSLTPLTTLWQPLLIQGVLLGLAIAFGAQPALVIVGQHFFRRRALAMGIIKRLVDFNGFRDLRYTVLAVGAFITMLGMFVPYYYITTYITHTAPRSSLKPALLPTMNAASILGRILGGLTADLTGPTNLTYPLTLLSGLQCLTLWLPSTLAPSSTGGILITFSSLYGFCSGVFVAVLPVCVAQITPEEKMGGRVGAFYSFLSVAQLVGSPIAGGLISDGGQEGEKGYEGLIGFAGSTLLAGGFVIMGSRWLHDRNMRKKF</sequence>
<feature type="transmembrane region" description="Helical" evidence="3">
    <location>
        <begin position="71"/>
        <end position="93"/>
    </location>
</feature>
<feature type="transmembrane region" description="Helical" evidence="3">
    <location>
        <begin position="30"/>
        <end position="51"/>
    </location>
</feature>
<dbReference type="InterPro" id="IPR011701">
    <property type="entry name" value="MFS"/>
</dbReference>
<evidence type="ECO:0000256" key="3">
    <source>
        <dbReference type="SAM" id="Phobius"/>
    </source>
</evidence>
<dbReference type="PANTHER" id="PTHR11360:SF281">
    <property type="entry name" value="ASPYRIDONES EFFLUX PROTEIN APDF-RELATED"/>
    <property type="match status" value="1"/>
</dbReference>
<feature type="transmembrane region" description="Helical" evidence="3">
    <location>
        <begin position="273"/>
        <end position="299"/>
    </location>
</feature>
<comment type="subcellular location">
    <subcellularLocation>
        <location evidence="1">Membrane</location>
        <topology evidence="1">Multi-pass membrane protein</topology>
    </subcellularLocation>
</comment>
<dbReference type="AlphaFoldDB" id="A0A6A6VMY3"/>
<keyword evidence="3" id="KW-1133">Transmembrane helix</keyword>
<dbReference type="Gene3D" id="1.20.1250.20">
    <property type="entry name" value="MFS general substrate transporter like domains"/>
    <property type="match status" value="2"/>
</dbReference>
<evidence type="ECO:0000313" key="5">
    <source>
        <dbReference type="Proteomes" id="UP000799440"/>
    </source>
</evidence>
<dbReference type="Proteomes" id="UP000799440">
    <property type="component" value="Unassembled WGS sequence"/>
</dbReference>
<feature type="transmembrane region" description="Helical" evidence="3">
    <location>
        <begin position="344"/>
        <end position="366"/>
    </location>
</feature>
<feature type="transmembrane region" description="Helical" evidence="3">
    <location>
        <begin position="176"/>
        <end position="200"/>
    </location>
</feature>
<name>A0A6A6VMY3_9PLEO</name>
<feature type="transmembrane region" description="Helical" evidence="3">
    <location>
        <begin position="128"/>
        <end position="155"/>
    </location>
</feature>
<keyword evidence="3" id="KW-0812">Transmembrane</keyword>
<keyword evidence="5" id="KW-1185">Reference proteome</keyword>
<accession>A0A6A6VMY3</accession>
<feature type="transmembrane region" description="Helical" evidence="3">
    <location>
        <begin position="311"/>
        <end position="332"/>
    </location>
</feature>
<dbReference type="Pfam" id="PF07690">
    <property type="entry name" value="MFS_1"/>
    <property type="match status" value="2"/>
</dbReference>
<comment type="similarity">
    <text evidence="2">Belongs to the major facilitator superfamily. Monocarboxylate porter (TC 2.A.1.13) family.</text>
</comment>
<dbReference type="GO" id="GO:0022857">
    <property type="term" value="F:transmembrane transporter activity"/>
    <property type="evidence" value="ECO:0007669"/>
    <property type="project" value="InterPro"/>
</dbReference>
<keyword evidence="3" id="KW-0472">Membrane</keyword>
<protein>
    <submittedName>
        <fullName evidence="4">MFS general substrate transporter</fullName>
    </submittedName>
</protein>
<dbReference type="SUPFAM" id="SSF103473">
    <property type="entry name" value="MFS general substrate transporter"/>
    <property type="match status" value="1"/>
</dbReference>